<keyword evidence="2" id="KW-0808">Transferase</keyword>
<dbReference type="SUPFAM" id="SSF53335">
    <property type="entry name" value="S-adenosyl-L-methionine-dependent methyltransferases"/>
    <property type="match status" value="1"/>
</dbReference>
<evidence type="ECO:0000259" key="1">
    <source>
        <dbReference type="Pfam" id="PF13649"/>
    </source>
</evidence>
<accession>A0ABT0U4Y4</accession>
<reference evidence="2 3" key="1">
    <citation type="journal article" date="2022" name="Syst. Appl. Microbiol.">
        <title>Rhodopirellula aestuarii sp. nov., a novel member of the genus Rhodopirellula isolated from brackish sediments collected in the Tagus River estuary, Portugal.</title>
        <authorList>
            <person name="Vitorino I.R."/>
            <person name="Klimek D."/>
            <person name="Calusinska M."/>
            <person name="Lobo-da-Cunha A."/>
            <person name="Vasconcelos V."/>
            <person name="Lage O.M."/>
        </authorList>
    </citation>
    <scope>NUCLEOTIDE SEQUENCE [LARGE SCALE GENOMIC DNA]</scope>
    <source>
        <strain evidence="2 3">ICT_H3.1</strain>
    </source>
</reference>
<dbReference type="Gene3D" id="3.40.50.150">
    <property type="entry name" value="Vaccinia Virus protein VP39"/>
    <property type="match status" value="1"/>
</dbReference>
<gene>
    <name evidence="2" type="ORF">NB063_14095</name>
</gene>
<dbReference type="GO" id="GO:0008168">
    <property type="term" value="F:methyltransferase activity"/>
    <property type="evidence" value="ECO:0007669"/>
    <property type="project" value="UniProtKB-KW"/>
</dbReference>
<organism evidence="2 3">
    <name type="scientific">Aporhodopirellula aestuarii</name>
    <dbReference type="NCBI Taxonomy" id="2950107"/>
    <lineage>
        <taxon>Bacteria</taxon>
        <taxon>Pseudomonadati</taxon>
        <taxon>Planctomycetota</taxon>
        <taxon>Planctomycetia</taxon>
        <taxon>Pirellulales</taxon>
        <taxon>Pirellulaceae</taxon>
        <taxon>Aporhodopirellula</taxon>
    </lineage>
</organism>
<proteinExistence type="predicted"/>
<dbReference type="InterPro" id="IPR029063">
    <property type="entry name" value="SAM-dependent_MTases_sf"/>
</dbReference>
<dbReference type="Pfam" id="PF13649">
    <property type="entry name" value="Methyltransf_25"/>
    <property type="match status" value="1"/>
</dbReference>
<name>A0ABT0U4Y4_9BACT</name>
<protein>
    <submittedName>
        <fullName evidence="2">Class I SAM-dependent methyltransferase</fullName>
    </submittedName>
</protein>
<evidence type="ECO:0000313" key="2">
    <source>
        <dbReference type="EMBL" id="MCM2371739.1"/>
    </source>
</evidence>
<dbReference type="RefSeq" id="WP_250929370.1">
    <property type="nucleotide sequence ID" value="NZ_JAMQBK010000036.1"/>
</dbReference>
<dbReference type="InterPro" id="IPR041698">
    <property type="entry name" value="Methyltransf_25"/>
</dbReference>
<keyword evidence="2" id="KW-0489">Methyltransferase</keyword>
<dbReference type="Proteomes" id="UP001202961">
    <property type="component" value="Unassembled WGS sequence"/>
</dbReference>
<dbReference type="CDD" id="cd02440">
    <property type="entry name" value="AdoMet_MTases"/>
    <property type="match status" value="1"/>
</dbReference>
<feature type="domain" description="Methyltransferase" evidence="1">
    <location>
        <begin position="79"/>
        <end position="161"/>
    </location>
</feature>
<sequence length="257" mass="29395">MLPLNADTRSRSQRGYDRLAPAYRMIERAAFGNQLQQARVALLDALPDWDRLLLFGDGDGRLLEQLCRLNPSTSDHELNTKPRGRITSVDHSRAMLDRQRRLVAAAGASDRVEFVHGNALGFIPEASAYDIVVMPFFVDCFSRGELIENLPCWLSALRVGGTLYHVDFVSPESDPTSETRRLEPNRAQSRWQRQRANVLLWAMHTFFRWQTGLLNRHLVEVEDLYRRCGLQRKMTRVSGGGMITSEIWQRVSEAIEV</sequence>
<dbReference type="EMBL" id="JAMQBK010000036">
    <property type="protein sequence ID" value="MCM2371739.1"/>
    <property type="molecule type" value="Genomic_DNA"/>
</dbReference>
<dbReference type="GO" id="GO:0032259">
    <property type="term" value="P:methylation"/>
    <property type="evidence" value="ECO:0007669"/>
    <property type="project" value="UniProtKB-KW"/>
</dbReference>
<comment type="caution">
    <text evidence="2">The sequence shown here is derived from an EMBL/GenBank/DDBJ whole genome shotgun (WGS) entry which is preliminary data.</text>
</comment>
<evidence type="ECO:0000313" key="3">
    <source>
        <dbReference type="Proteomes" id="UP001202961"/>
    </source>
</evidence>
<keyword evidence="3" id="KW-1185">Reference proteome</keyword>